<dbReference type="InterPro" id="IPR003593">
    <property type="entry name" value="AAA+_ATPase"/>
</dbReference>
<evidence type="ECO:0000256" key="8">
    <source>
        <dbReference type="ARBA" id="ARBA00022840"/>
    </source>
</evidence>
<dbReference type="CDD" id="cd03215">
    <property type="entry name" value="ABC_Carb_Monos_II"/>
    <property type="match status" value="1"/>
</dbReference>
<dbReference type="CDD" id="cd03216">
    <property type="entry name" value="ABC_Carb_Monos_I"/>
    <property type="match status" value="1"/>
</dbReference>
<dbReference type="PANTHER" id="PTHR43790">
    <property type="entry name" value="CARBOHYDRATE TRANSPORT ATP-BINDING PROTEIN MG119-RELATED"/>
    <property type="match status" value="1"/>
</dbReference>
<sequence>MTQDIPRLKLEHIYKAFPGVQAVQDVSLEVYGGQILALVGENGAGKSTLMNIVNGVVQLDSGNIYLDGQPVQITSPRRALELGITMIHQELALIPELTVGQNIYLGREPRRLGGWIDWPQVYRLAQQELDRLGIEVSARAKVADLSIAERQLVEIAKALSYQARLIALDEPTSSLTSRETETLFRLVRTLRQEGVALIYISHRLEEVFELADRIAVMRDGQLVAEGNAAEFTPNRLVQLMVGRELTEFFPKSNTQRGEPILKAVNLQAGKEVRGVSFELHRGEIVGMAGLVGSGRTNVARLLFGADPLKEGEIWLEGKPVRLRSPRDAIRLGIGLVPEDRKAQGLFLKQSVRYNAAAGLLQRLSRFSFINFRAVNQIVRELVERLRVRTPSLNQQVRNLSGGNQQKVIIARWLALNPKVLIMDEPTRGVDVGAKAEIHALMNELAAQGMAILMISSELPEVLGVSDRILVMREGRLVAELSREEASQDRIMQAATGQA</sequence>
<dbReference type="InterPro" id="IPR027417">
    <property type="entry name" value="P-loop_NTPase"/>
</dbReference>
<feature type="domain" description="ABC transporter" evidence="11">
    <location>
        <begin position="8"/>
        <end position="244"/>
    </location>
</feature>
<evidence type="ECO:0000256" key="9">
    <source>
        <dbReference type="ARBA" id="ARBA00022967"/>
    </source>
</evidence>
<reference evidence="12" key="1">
    <citation type="journal article" date="2020" name="mSystems">
        <title>Genome- and Community-Level Interaction Insights into Carbon Utilization and Element Cycling Functions of Hydrothermarchaeota in Hydrothermal Sediment.</title>
        <authorList>
            <person name="Zhou Z."/>
            <person name="Liu Y."/>
            <person name="Xu W."/>
            <person name="Pan J."/>
            <person name="Luo Z.H."/>
            <person name="Li M."/>
        </authorList>
    </citation>
    <scope>NUCLEOTIDE SEQUENCE [LARGE SCALE GENOMIC DNA]</scope>
    <source>
        <strain evidence="12">SpSt-556</strain>
    </source>
</reference>
<evidence type="ECO:0000256" key="7">
    <source>
        <dbReference type="ARBA" id="ARBA00022741"/>
    </source>
</evidence>
<name>A0A7C4KYS1_9CHLR</name>
<evidence type="ECO:0000256" key="2">
    <source>
        <dbReference type="ARBA" id="ARBA00004533"/>
    </source>
</evidence>
<comment type="caution">
    <text evidence="12">The sequence shown here is derived from an EMBL/GenBank/DDBJ whole genome shotgun (WGS) entry which is preliminary data.</text>
</comment>
<dbReference type="SMART" id="SM00382">
    <property type="entry name" value="AAA"/>
    <property type="match status" value="2"/>
</dbReference>
<dbReference type="InterPro" id="IPR050107">
    <property type="entry name" value="ABC_carbohydrate_import_ATPase"/>
</dbReference>
<dbReference type="FunFam" id="3.40.50.300:FF:000126">
    <property type="entry name" value="Galactose/methyl galactoside import ATP-binding protein MglA"/>
    <property type="match status" value="1"/>
</dbReference>
<dbReference type="PROSITE" id="PS50893">
    <property type="entry name" value="ABC_TRANSPORTER_2"/>
    <property type="match status" value="2"/>
</dbReference>
<dbReference type="GO" id="GO:0016887">
    <property type="term" value="F:ATP hydrolysis activity"/>
    <property type="evidence" value="ECO:0007669"/>
    <property type="project" value="InterPro"/>
</dbReference>
<gene>
    <name evidence="12" type="ORF">ENT17_04090</name>
</gene>
<dbReference type="EMBL" id="DSXR01000050">
    <property type="protein sequence ID" value="HGS86778.1"/>
    <property type="molecule type" value="Genomic_DNA"/>
</dbReference>
<evidence type="ECO:0000256" key="1">
    <source>
        <dbReference type="ARBA" id="ARBA00004202"/>
    </source>
</evidence>
<feature type="domain" description="ABC transporter" evidence="11">
    <location>
        <begin position="255"/>
        <end position="498"/>
    </location>
</feature>
<keyword evidence="7" id="KW-0547">Nucleotide-binding</keyword>
<keyword evidence="3" id="KW-0813">Transport</keyword>
<evidence type="ECO:0000313" key="12">
    <source>
        <dbReference type="EMBL" id="HGS86778.1"/>
    </source>
</evidence>
<keyword evidence="9" id="KW-1278">Translocase</keyword>
<dbReference type="Pfam" id="PF00005">
    <property type="entry name" value="ABC_tran"/>
    <property type="match status" value="2"/>
</dbReference>
<keyword evidence="6" id="KW-0677">Repeat</keyword>
<evidence type="ECO:0000256" key="4">
    <source>
        <dbReference type="ARBA" id="ARBA00022475"/>
    </source>
</evidence>
<keyword evidence="10" id="KW-0472">Membrane</keyword>
<dbReference type="AlphaFoldDB" id="A0A7C4KYS1"/>
<dbReference type="GO" id="GO:0015749">
    <property type="term" value="P:monosaccharide transmembrane transport"/>
    <property type="evidence" value="ECO:0007669"/>
    <property type="project" value="UniProtKB-ARBA"/>
</dbReference>
<accession>A0A7C4KYS1</accession>
<dbReference type="InterPro" id="IPR017871">
    <property type="entry name" value="ABC_transporter-like_CS"/>
</dbReference>
<dbReference type="PANTHER" id="PTHR43790:SF3">
    <property type="entry name" value="D-ALLOSE IMPORT ATP-BINDING PROTEIN ALSA-RELATED"/>
    <property type="match status" value="1"/>
</dbReference>
<evidence type="ECO:0000256" key="3">
    <source>
        <dbReference type="ARBA" id="ARBA00022448"/>
    </source>
</evidence>
<proteinExistence type="predicted"/>
<evidence type="ECO:0000256" key="5">
    <source>
        <dbReference type="ARBA" id="ARBA00022597"/>
    </source>
</evidence>
<dbReference type="GO" id="GO:0005886">
    <property type="term" value="C:plasma membrane"/>
    <property type="evidence" value="ECO:0007669"/>
    <property type="project" value="UniProtKB-SubCell"/>
</dbReference>
<dbReference type="GO" id="GO:0005524">
    <property type="term" value="F:ATP binding"/>
    <property type="evidence" value="ECO:0007669"/>
    <property type="project" value="UniProtKB-KW"/>
</dbReference>
<keyword evidence="5" id="KW-0762">Sugar transport</keyword>
<protein>
    <submittedName>
        <fullName evidence="12">Sugar ABC transporter ATP-binding protein</fullName>
    </submittedName>
</protein>
<dbReference type="FunFam" id="3.40.50.300:FF:000127">
    <property type="entry name" value="Ribose import ATP-binding protein RbsA"/>
    <property type="match status" value="1"/>
</dbReference>
<comment type="subcellular location">
    <subcellularLocation>
        <location evidence="2">Cell inner membrane</location>
    </subcellularLocation>
    <subcellularLocation>
        <location evidence="1">Cell membrane</location>
        <topology evidence="1">Peripheral membrane protein</topology>
    </subcellularLocation>
</comment>
<keyword evidence="8 12" id="KW-0067">ATP-binding</keyword>
<keyword evidence="4" id="KW-1003">Cell membrane</keyword>
<dbReference type="Gene3D" id="3.40.50.300">
    <property type="entry name" value="P-loop containing nucleotide triphosphate hydrolases"/>
    <property type="match status" value="2"/>
</dbReference>
<dbReference type="InterPro" id="IPR003439">
    <property type="entry name" value="ABC_transporter-like_ATP-bd"/>
</dbReference>
<evidence type="ECO:0000259" key="11">
    <source>
        <dbReference type="PROSITE" id="PS50893"/>
    </source>
</evidence>
<organism evidence="12">
    <name type="scientific">Bellilinea caldifistulae</name>
    <dbReference type="NCBI Taxonomy" id="360411"/>
    <lineage>
        <taxon>Bacteria</taxon>
        <taxon>Bacillati</taxon>
        <taxon>Chloroflexota</taxon>
        <taxon>Anaerolineae</taxon>
        <taxon>Anaerolineales</taxon>
        <taxon>Anaerolineaceae</taxon>
        <taxon>Bellilinea</taxon>
    </lineage>
</organism>
<evidence type="ECO:0000256" key="10">
    <source>
        <dbReference type="ARBA" id="ARBA00023136"/>
    </source>
</evidence>
<dbReference type="PROSITE" id="PS00211">
    <property type="entry name" value="ABC_TRANSPORTER_1"/>
    <property type="match status" value="1"/>
</dbReference>
<dbReference type="SUPFAM" id="SSF52540">
    <property type="entry name" value="P-loop containing nucleoside triphosphate hydrolases"/>
    <property type="match status" value="2"/>
</dbReference>
<evidence type="ECO:0000256" key="6">
    <source>
        <dbReference type="ARBA" id="ARBA00022737"/>
    </source>
</evidence>